<evidence type="ECO:0008006" key="4">
    <source>
        <dbReference type="Google" id="ProtNLM"/>
    </source>
</evidence>
<feature type="compositionally biased region" description="Acidic residues" evidence="1">
    <location>
        <begin position="1"/>
        <end position="16"/>
    </location>
</feature>
<dbReference type="Proteomes" id="UP000193144">
    <property type="component" value="Unassembled WGS sequence"/>
</dbReference>
<dbReference type="AlphaFoldDB" id="A0A1Y2A586"/>
<name>A0A1Y2A586_9PLEO</name>
<feature type="compositionally biased region" description="Basic and acidic residues" evidence="1">
    <location>
        <begin position="68"/>
        <end position="83"/>
    </location>
</feature>
<dbReference type="EMBL" id="MCFA01000011">
    <property type="protein sequence ID" value="ORY17681.1"/>
    <property type="molecule type" value="Genomic_DNA"/>
</dbReference>
<evidence type="ECO:0000313" key="3">
    <source>
        <dbReference type="Proteomes" id="UP000193144"/>
    </source>
</evidence>
<evidence type="ECO:0000313" key="2">
    <source>
        <dbReference type="EMBL" id="ORY17681.1"/>
    </source>
</evidence>
<gene>
    <name evidence="2" type="ORF">BCR34DRAFT_596847</name>
</gene>
<protein>
    <recommendedName>
        <fullName evidence="4">Zn(2)-C6 fungal-type domain-containing protein</fullName>
    </recommendedName>
</protein>
<keyword evidence="3" id="KW-1185">Reference proteome</keyword>
<evidence type="ECO:0000256" key="1">
    <source>
        <dbReference type="SAM" id="MobiDB-lite"/>
    </source>
</evidence>
<feature type="region of interest" description="Disordered" evidence="1">
    <location>
        <begin position="1"/>
        <end position="112"/>
    </location>
</feature>
<comment type="caution">
    <text evidence="2">The sequence shown here is derived from an EMBL/GenBank/DDBJ whole genome shotgun (WGS) entry which is preliminary data.</text>
</comment>
<proteinExistence type="predicted"/>
<dbReference type="OrthoDB" id="3932796at2759"/>
<reference evidence="2 3" key="1">
    <citation type="submission" date="2016-07" db="EMBL/GenBank/DDBJ databases">
        <title>Pervasive Adenine N6-methylation of Active Genes in Fungi.</title>
        <authorList>
            <consortium name="DOE Joint Genome Institute"/>
            <person name="Mondo S.J."/>
            <person name="Dannebaum R.O."/>
            <person name="Kuo R.C."/>
            <person name="Labutti K."/>
            <person name="Haridas S."/>
            <person name="Kuo A."/>
            <person name="Salamov A."/>
            <person name="Ahrendt S.R."/>
            <person name="Lipzen A."/>
            <person name="Sullivan W."/>
            <person name="Andreopoulos W.B."/>
            <person name="Clum A."/>
            <person name="Lindquist E."/>
            <person name="Daum C."/>
            <person name="Ramamoorthy G.K."/>
            <person name="Gryganskyi A."/>
            <person name="Culley D."/>
            <person name="Magnuson J.K."/>
            <person name="James T.Y."/>
            <person name="O'Malley M.A."/>
            <person name="Stajich J.E."/>
            <person name="Spatafora J.W."/>
            <person name="Visel A."/>
            <person name="Grigoriev I.V."/>
        </authorList>
    </citation>
    <scope>NUCLEOTIDE SEQUENCE [LARGE SCALE GENOMIC DNA]</scope>
    <source>
        <strain evidence="2 3">CBS 115471</strain>
    </source>
</reference>
<organism evidence="2 3">
    <name type="scientific">Clohesyomyces aquaticus</name>
    <dbReference type="NCBI Taxonomy" id="1231657"/>
    <lineage>
        <taxon>Eukaryota</taxon>
        <taxon>Fungi</taxon>
        <taxon>Dikarya</taxon>
        <taxon>Ascomycota</taxon>
        <taxon>Pezizomycotina</taxon>
        <taxon>Dothideomycetes</taxon>
        <taxon>Pleosporomycetidae</taxon>
        <taxon>Pleosporales</taxon>
        <taxon>Lindgomycetaceae</taxon>
        <taxon>Clohesyomyces</taxon>
    </lineage>
</organism>
<sequence>MSRDEEGSEEPQDEDDAQFRPDTPDIVRNWLKGLSLEPNLAEEGFRGPFDDSPARSRKDSLSSQPKTPEQKGRAFEQEDDHLSPTDTSFSGRLLFDPPEVADSGWQRKQDHGRASLASSVTTLEDLEPNLYCDKQIKLPIVTEEPIADDEVISLNSYDPPSETSLSQSLATSAVQDLTPYIVDPSKPRLVWVISCLQCTIGGLPCSRQLPSCSRCVRAGCGQVCLLHRRKVFEEMTPGNVAENTTPVLLKIKGEDDKMWEEKLAWFRELYETWCREEEKRNWVLPENDGRLGSFRAYCNSVHRPRRHLGEGFGPKTPLVLHLA</sequence>
<feature type="compositionally biased region" description="Basic and acidic residues" evidence="1">
    <location>
        <begin position="43"/>
        <end position="60"/>
    </location>
</feature>
<accession>A0A1Y2A586</accession>